<dbReference type="Pfam" id="PF02954">
    <property type="entry name" value="HTH_8"/>
    <property type="match status" value="1"/>
</dbReference>
<keyword evidence="4" id="KW-0804">Transcription</keyword>
<dbReference type="PANTHER" id="PTHR32071:SF57">
    <property type="entry name" value="C4-DICARBOXYLATE TRANSPORT TRANSCRIPTIONAL REGULATORY PROTEIN DCTD"/>
    <property type="match status" value="1"/>
</dbReference>
<gene>
    <name evidence="8" type="ORF">KHM83_13515</name>
</gene>
<dbReference type="InterPro" id="IPR058031">
    <property type="entry name" value="AAA_lid_NorR"/>
</dbReference>
<keyword evidence="9" id="KW-1185">Reference proteome</keyword>
<evidence type="ECO:0000259" key="6">
    <source>
        <dbReference type="PROSITE" id="PS50045"/>
    </source>
</evidence>
<evidence type="ECO:0000313" key="8">
    <source>
        <dbReference type="EMBL" id="MBS7527698.1"/>
    </source>
</evidence>
<dbReference type="InterPro" id="IPR025662">
    <property type="entry name" value="Sigma_54_int_dom_ATP-bd_1"/>
</dbReference>
<evidence type="ECO:0000256" key="1">
    <source>
        <dbReference type="ARBA" id="ARBA00022741"/>
    </source>
</evidence>
<dbReference type="PROSITE" id="PS00688">
    <property type="entry name" value="SIGMA54_INTERACT_3"/>
    <property type="match status" value="1"/>
</dbReference>
<name>A0ABS5PRA9_9FIRM</name>
<dbReference type="SUPFAM" id="SSF46689">
    <property type="entry name" value="Homeodomain-like"/>
    <property type="match status" value="1"/>
</dbReference>
<dbReference type="InterPro" id="IPR025944">
    <property type="entry name" value="Sigma_54_int_dom_CS"/>
</dbReference>
<dbReference type="InterPro" id="IPR009057">
    <property type="entry name" value="Homeodomain-like_sf"/>
</dbReference>
<dbReference type="InterPro" id="IPR002078">
    <property type="entry name" value="Sigma_54_int"/>
</dbReference>
<comment type="caution">
    <text evidence="8">The sequence shown here is derived from an EMBL/GenBank/DDBJ whole genome shotgun (WGS) entry which is preliminary data.</text>
</comment>
<evidence type="ECO:0000259" key="7">
    <source>
        <dbReference type="PROSITE" id="PS50112"/>
    </source>
</evidence>
<dbReference type="Gene3D" id="1.10.10.60">
    <property type="entry name" value="Homeodomain-like"/>
    <property type="match status" value="1"/>
</dbReference>
<dbReference type="Pfam" id="PF25601">
    <property type="entry name" value="AAA_lid_14"/>
    <property type="match status" value="1"/>
</dbReference>
<feature type="domain" description="PAS" evidence="7">
    <location>
        <begin position="31"/>
        <end position="66"/>
    </location>
</feature>
<dbReference type="InterPro" id="IPR002197">
    <property type="entry name" value="HTH_Fis"/>
</dbReference>
<proteinExistence type="predicted"/>
<dbReference type="PROSITE" id="PS00675">
    <property type="entry name" value="SIGMA54_INTERACT_1"/>
    <property type="match status" value="1"/>
</dbReference>
<dbReference type="Proteomes" id="UP000746471">
    <property type="component" value="Unassembled WGS sequence"/>
</dbReference>
<evidence type="ECO:0000256" key="4">
    <source>
        <dbReference type="ARBA" id="ARBA00023163"/>
    </source>
</evidence>
<evidence type="ECO:0000256" key="2">
    <source>
        <dbReference type="ARBA" id="ARBA00022840"/>
    </source>
</evidence>
<reference evidence="8 9" key="1">
    <citation type="submission" date="2021-05" db="EMBL/GenBank/DDBJ databases">
        <title>Fusibacter ferrireducens sp. nov., an anaerobic, sulfur- and Fe-reducing bacterium isolated from the mangrove sediment.</title>
        <authorList>
            <person name="Qiu D."/>
        </authorList>
    </citation>
    <scope>NUCLEOTIDE SEQUENCE [LARGE SCALE GENOMIC DNA]</scope>
    <source>
        <strain evidence="8 9">DSM 12116</strain>
    </source>
</reference>
<dbReference type="PROSITE" id="PS50112">
    <property type="entry name" value="PAS"/>
    <property type="match status" value="1"/>
</dbReference>
<accession>A0ABS5PRA9</accession>
<dbReference type="PROSITE" id="PS50045">
    <property type="entry name" value="SIGMA54_INTERACT_4"/>
    <property type="match status" value="1"/>
</dbReference>
<dbReference type="SMART" id="SM00382">
    <property type="entry name" value="AAA"/>
    <property type="match status" value="1"/>
</dbReference>
<keyword evidence="1" id="KW-0547">Nucleotide-binding</keyword>
<dbReference type="PANTHER" id="PTHR32071">
    <property type="entry name" value="TRANSCRIPTIONAL REGULATORY PROTEIN"/>
    <property type="match status" value="1"/>
</dbReference>
<dbReference type="Gene3D" id="3.40.50.300">
    <property type="entry name" value="P-loop containing nucleotide triphosphate hydrolases"/>
    <property type="match status" value="1"/>
</dbReference>
<dbReference type="SUPFAM" id="SSF52540">
    <property type="entry name" value="P-loop containing nucleoside triphosphate hydrolases"/>
    <property type="match status" value="1"/>
</dbReference>
<keyword evidence="5" id="KW-0175">Coiled coil</keyword>
<feature type="domain" description="Sigma-54 factor interaction" evidence="6">
    <location>
        <begin position="269"/>
        <end position="500"/>
    </location>
</feature>
<dbReference type="RefSeq" id="WP_213237559.1">
    <property type="nucleotide sequence ID" value="NZ_JAHBCL010000024.1"/>
</dbReference>
<evidence type="ECO:0000256" key="5">
    <source>
        <dbReference type="SAM" id="Coils"/>
    </source>
</evidence>
<dbReference type="SUPFAM" id="SSF55785">
    <property type="entry name" value="PYP-like sensor domain (PAS domain)"/>
    <property type="match status" value="2"/>
</dbReference>
<dbReference type="InterPro" id="IPR000014">
    <property type="entry name" value="PAS"/>
</dbReference>
<dbReference type="Pfam" id="PF13426">
    <property type="entry name" value="PAS_9"/>
    <property type="match status" value="2"/>
</dbReference>
<dbReference type="Pfam" id="PF00158">
    <property type="entry name" value="Sigma54_activat"/>
    <property type="match status" value="1"/>
</dbReference>
<keyword evidence="3" id="KW-0805">Transcription regulation</keyword>
<evidence type="ECO:0000313" key="9">
    <source>
        <dbReference type="Proteomes" id="UP000746471"/>
    </source>
</evidence>
<dbReference type="InterPro" id="IPR027417">
    <property type="entry name" value="P-loop_NTPase"/>
</dbReference>
<sequence>MDVYVNDFADIAGQDYLEYLEQLTDHMFDGIVIEKSGVVIYCNRAFEEIAQRNKEEVVGKSVFQLFMLLGMADLIDYSTFDEREFKLGNRQIQFKHFLIEADSDMLTQALIFRNVSVKTISDEFSNDHQDILEILGDVYGHAYHGMVIVDREGRIIKWDYEELLGYREEDVLGKYAQDVIENTRMHIVVKTGKKEIFQLQKVNGRYLLTSRIPIFKNGKLIGAVGTTFFKNADEMRIVVGKIDALENTVNKYKREISHFFQAKYCFKDIITKDAAMMSLIDVAKKASRSSSTILIQGESGTGKEFFAHSIHNESNRRYGPFVSINCAAIPRDLLEAELFGYEEGAFTGARKHGKLGKFELANGGCLLLDEIGSMPIEMQAKLLRVLETREFERVGSTSRIELDARIIVATNEELDQQVKQGKFRQDLYYRLNVIKLKIPPLRDRIEDIPLLAANILQNMSNDLLIGKRCLVAPGTLHILKQHDWPGNVRELRNVIERAVNLSQGEEITPNYLPDYLLEKVDCFRGDIEEYDSLKYAVIKAEREAIVRVMKKYGNNKSAAAKALGIHRTSLYKKMELYHLNFDLECSGQEL</sequence>
<dbReference type="PRINTS" id="PR01590">
    <property type="entry name" value="HTHFIS"/>
</dbReference>
<dbReference type="InterPro" id="IPR003593">
    <property type="entry name" value="AAA+_ATPase"/>
</dbReference>
<organism evidence="8 9">
    <name type="scientific">Fusibacter paucivorans</name>
    <dbReference type="NCBI Taxonomy" id="76009"/>
    <lineage>
        <taxon>Bacteria</taxon>
        <taxon>Bacillati</taxon>
        <taxon>Bacillota</taxon>
        <taxon>Clostridia</taxon>
        <taxon>Eubacteriales</taxon>
        <taxon>Eubacteriales Family XII. Incertae Sedis</taxon>
        <taxon>Fusibacter</taxon>
    </lineage>
</organism>
<dbReference type="EMBL" id="JAHBCL010000024">
    <property type="protein sequence ID" value="MBS7527698.1"/>
    <property type="molecule type" value="Genomic_DNA"/>
</dbReference>
<feature type="coiled-coil region" evidence="5">
    <location>
        <begin position="235"/>
        <end position="262"/>
    </location>
</feature>
<dbReference type="CDD" id="cd00130">
    <property type="entry name" value="PAS"/>
    <property type="match status" value="1"/>
</dbReference>
<keyword evidence="2" id="KW-0067">ATP-binding</keyword>
<dbReference type="Gene3D" id="3.30.450.20">
    <property type="entry name" value="PAS domain"/>
    <property type="match status" value="2"/>
</dbReference>
<protein>
    <submittedName>
        <fullName evidence="8">Sigma 54-interacting transcriptional regulator</fullName>
    </submittedName>
</protein>
<dbReference type="InterPro" id="IPR035965">
    <property type="entry name" value="PAS-like_dom_sf"/>
</dbReference>
<dbReference type="SMART" id="SM00091">
    <property type="entry name" value="PAS"/>
    <property type="match status" value="2"/>
</dbReference>
<dbReference type="Gene3D" id="1.10.8.60">
    <property type="match status" value="1"/>
</dbReference>
<dbReference type="CDD" id="cd00009">
    <property type="entry name" value="AAA"/>
    <property type="match status" value="1"/>
</dbReference>
<evidence type="ECO:0000256" key="3">
    <source>
        <dbReference type="ARBA" id="ARBA00023015"/>
    </source>
</evidence>